<evidence type="ECO:0000259" key="6">
    <source>
        <dbReference type="Pfam" id="PF02163"/>
    </source>
</evidence>
<feature type="transmembrane region" description="Helical" evidence="5">
    <location>
        <begin position="159"/>
        <end position="180"/>
    </location>
</feature>
<gene>
    <name evidence="7" type="ORF">CTEN0397_LOCUS4479</name>
</gene>
<evidence type="ECO:0000256" key="4">
    <source>
        <dbReference type="ARBA" id="ARBA00023136"/>
    </source>
</evidence>
<reference evidence="7" key="1">
    <citation type="submission" date="2021-01" db="EMBL/GenBank/DDBJ databases">
        <authorList>
            <person name="Corre E."/>
            <person name="Pelletier E."/>
            <person name="Niang G."/>
            <person name="Scheremetjew M."/>
            <person name="Finn R."/>
            <person name="Kale V."/>
            <person name="Holt S."/>
            <person name="Cochrane G."/>
            <person name="Meng A."/>
            <person name="Brown T."/>
            <person name="Cohen L."/>
        </authorList>
    </citation>
    <scope>NUCLEOTIDE SEQUENCE</scope>
    <source>
        <strain evidence="7">ECT3854</strain>
    </source>
</reference>
<dbReference type="Pfam" id="PF02163">
    <property type="entry name" value="Peptidase_M50"/>
    <property type="match status" value="1"/>
</dbReference>
<dbReference type="EMBL" id="HBFW01006879">
    <property type="protein sequence ID" value="CAD8933450.1"/>
    <property type="molecule type" value="Transcribed_RNA"/>
</dbReference>
<feature type="transmembrane region" description="Helical" evidence="5">
    <location>
        <begin position="132"/>
        <end position="152"/>
    </location>
</feature>
<evidence type="ECO:0000256" key="1">
    <source>
        <dbReference type="ARBA" id="ARBA00004141"/>
    </source>
</evidence>
<name>A0A7S1GI01_CYCTE</name>
<keyword evidence="3 5" id="KW-1133">Transmembrane helix</keyword>
<evidence type="ECO:0000256" key="5">
    <source>
        <dbReference type="SAM" id="Phobius"/>
    </source>
</evidence>
<protein>
    <recommendedName>
        <fullName evidence="6">Peptidase M50 domain-containing protein</fullName>
    </recommendedName>
</protein>
<dbReference type="GO" id="GO:0016020">
    <property type="term" value="C:membrane"/>
    <property type="evidence" value="ECO:0007669"/>
    <property type="project" value="UniProtKB-SubCell"/>
</dbReference>
<organism evidence="7">
    <name type="scientific">Cyclophora tenuis</name>
    <name type="common">Marine diatom</name>
    <dbReference type="NCBI Taxonomy" id="216820"/>
    <lineage>
        <taxon>Eukaryota</taxon>
        <taxon>Sar</taxon>
        <taxon>Stramenopiles</taxon>
        <taxon>Ochrophyta</taxon>
        <taxon>Bacillariophyta</taxon>
        <taxon>Fragilariophyceae</taxon>
        <taxon>Fragilariophycidae</taxon>
        <taxon>Cyclophorales</taxon>
        <taxon>Cyclophoraceae</taxon>
        <taxon>Cyclophora</taxon>
    </lineage>
</organism>
<dbReference type="AlphaFoldDB" id="A0A7S1GI01"/>
<evidence type="ECO:0000256" key="2">
    <source>
        <dbReference type="ARBA" id="ARBA00022692"/>
    </source>
</evidence>
<comment type="subcellular location">
    <subcellularLocation>
        <location evidence="1">Membrane</location>
        <topology evidence="1">Multi-pass membrane protein</topology>
    </subcellularLocation>
</comment>
<evidence type="ECO:0000256" key="3">
    <source>
        <dbReference type="ARBA" id="ARBA00022989"/>
    </source>
</evidence>
<keyword evidence="4 5" id="KW-0472">Membrane</keyword>
<proteinExistence type="predicted"/>
<accession>A0A7S1GI01</accession>
<dbReference type="GO" id="GO:0006508">
    <property type="term" value="P:proteolysis"/>
    <property type="evidence" value="ECO:0007669"/>
    <property type="project" value="InterPro"/>
</dbReference>
<dbReference type="InterPro" id="IPR008915">
    <property type="entry name" value="Peptidase_M50"/>
</dbReference>
<keyword evidence="2 5" id="KW-0812">Transmembrane</keyword>
<sequence>METLSDTQSKKFISDLRSQIRSTPRGESVELSVIRESVPSSTISVNNDNLLVVKRTGRVKGLDLGRIRVGSERIKSDSGPAEAAWLALQKMQRVLGDTVVGILDLIAYVFLGKGELNFLRIFAPVVTASLDIFSSPSISLVSLMVFLAAFNVQSSVLSALPIPGFDGGHVLVILLFALTGRRGILDVGAEGIISSVCYDGIINLAYLRWFISSAFFFFS</sequence>
<feature type="transmembrane region" description="Helical" evidence="5">
    <location>
        <begin position="94"/>
        <end position="112"/>
    </location>
</feature>
<evidence type="ECO:0000313" key="7">
    <source>
        <dbReference type="EMBL" id="CAD8933450.1"/>
    </source>
</evidence>
<feature type="domain" description="Peptidase M50" evidence="6">
    <location>
        <begin position="96"/>
        <end position="182"/>
    </location>
</feature>